<dbReference type="AlphaFoldDB" id="A0A645EI02"/>
<name>A0A645EI02_9ZZZZ</name>
<organism evidence="1">
    <name type="scientific">bioreactor metagenome</name>
    <dbReference type="NCBI Taxonomy" id="1076179"/>
    <lineage>
        <taxon>unclassified sequences</taxon>
        <taxon>metagenomes</taxon>
        <taxon>ecological metagenomes</taxon>
    </lineage>
</organism>
<gene>
    <name evidence="1" type="ORF">SDC9_148276</name>
</gene>
<evidence type="ECO:0000313" key="1">
    <source>
        <dbReference type="EMBL" id="MPN01076.1"/>
    </source>
</evidence>
<sequence>MGPKNTRTADIHNQHQGELPLFYKLLDERMVHPGGDIPVNGTDLVPGLILAHLVKVHSLALEHAVILSRQRFTDQAVGANFNLPDFLENLAWNHGTGNWSKIFWITVSLVISSASAS</sequence>
<proteinExistence type="predicted"/>
<accession>A0A645EI02</accession>
<dbReference type="EMBL" id="VSSQ01047096">
    <property type="protein sequence ID" value="MPN01076.1"/>
    <property type="molecule type" value="Genomic_DNA"/>
</dbReference>
<protein>
    <submittedName>
        <fullName evidence="1">Uncharacterized protein</fullName>
    </submittedName>
</protein>
<reference evidence="1" key="1">
    <citation type="submission" date="2019-08" db="EMBL/GenBank/DDBJ databases">
        <authorList>
            <person name="Kucharzyk K."/>
            <person name="Murdoch R.W."/>
            <person name="Higgins S."/>
            <person name="Loffler F."/>
        </authorList>
    </citation>
    <scope>NUCLEOTIDE SEQUENCE</scope>
</reference>
<comment type="caution">
    <text evidence="1">The sequence shown here is derived from an EMBL/GenBank/DDBJ whole genome shotgun (WGS) entry which is preliminary data.</text>
</comment>